<organism evidence="3 4">
    <name type="scientific">Hermanssonia centrifuga</name>
    <dbReference type="NCBI Taxonomy" id="98765"/>
    <lineage>
        <taxon>Eukaryota</taxon>
        <taxon>Fungi</taxon>
        <taxon>Dikarya</taxon>
        <taxon>Basidiomycota</taxon>
        <taxon>Agaricomycotina</taxon>
        <taxon>Agaricomycetes</taxon>
        <taxon>Polyporales</taxon>
        <taxon>Meruliaceae</taxon>
        <taxon>Hermanssonia</taxon>
    </lineage>
</organism>
<dbReference type="InterPro" id="IPR045338">
    <property type="entry name" value="DUF6535"/>
</dbReference>
<keyword evidence="1" id="KW-1133">Transmembrane helix</keyword>
<keyword evidence="1" id="KW-0812">Transmembrane</keyword>
<dbReference type="Pfam" id="PF20153">
    <property type="entry name" value="DUF6535"/>
    <property type="match status" value="1"/>
</dbReference>
<keyword evidence="1" id="KW-0472">Membrane</keyword>
<evidence type="ECO:0000256" key="1">
    <source>
        <dbReference type="SAM" id="Phobius"/>
    </source>
</evidence>
<evidence type="ECO:0000313" key="4">
    <source>
        <dbReference type="Proteomes" id="UP000186601"/>
    </source>
</evidence>
<sequence>MSGGQSVDDVNFSFEDDHNYWAQSLCLLIQNPRISALIRAGWTAIKDHVQWDDEDTVQTVVEDIDTLLLFAGIFSGAILTFVVVSLPTLRPDNHHISVEILAEIASHFRVFESPTSLIKATGPPLLPLASFQVPSRARWLNILWLSSLVFSLSSALLSIIVKSKLRVYLQWDREMPPSRDNVVARQRRLQTWKTWKVPATISVISVFLEIALVLFLVGMMIFSWALDTAVTFVLTITIGAFLAFISAIATPPAVIRNCP</sequence>
<protein>
    <recommendedName>
        <fullName evidence="2">DUF6535 domain-containing protein</fullName>
    </recommendedName>
</protein>
<feature type="domain" description="DUF6535" evidence="2">
    <location>
        <begin position="42"/>
        <end position="225"/>
    </location>
</feature>
<dbReference type="Proteomes" id="UP000186601">
    <property type="component" value="Unassembled WGS sequence"/>
</dbReference>
<feature type="transmembrane region" description="Helical" evidence="1">
    <location>
        <begin position="142"/>
        <end position="161"/>
    </location>
</feature>
<evidence type="ECO:0000259" key="2">
    <source>
        <dbReference type="Pfam" id="PF20153"/>
    </source>
</evidence>
<feature type="transmembrane region" description="Helical" evidence="1">
    <location>
        <begin position="197"/>
        <end position="226"/>
    </location>
</feature>
<proteinExistence type="predicted"/>
<feature type="transmembrane region" description="Helical" evidence="1">
    <location>
        <begin position="67"/>
        <end position="86"/>
    </location>
</feature>
<reference evidence="3 4" key="1">
    <citation type="submission" date="2018-02" db="EMBL/GenBank/DDBJ databases">
        <title>Genome sequence of the basidiomycete white-rot fungus Phlebia centrifuga.</title>
        <authorList>
            <person name="Granchi Z."/>
            <person name="Peng M."/>
            <person name="de Vries R.P."/>
            <person name="Hilden K."/>
            <person name="Makela M.R."/>
            <person name="Grigoriev I."/>
            <person name="Riley R."/>
        </authorList>
    </citation>
    <scope>NUCLEOTIDE SEQUENCE [LARGE SCALE GENOMIC DNA]</scope>
    <source>
        <strain evidence="3 4">FBCC195</strain>
    </source>
</reference>
<feature type="transmembrane region" description="Helical" evidence="1">
    <location>
        <begin position="232"/>
        <end position="255"/>
    </location>
</feature>
<evidence type="ECO:0000313" key="3">
    <source>
        <dbReference type="EMBL" id="PSR99050.1"/>
    </source>
</evidence>
<comment type="caution">
    <text evidence="3">The sequence shown here is derived from an EMBL/GenBank/DDBJ whole genome shotgun (WGS) entry which is preliminary data.</text>
</comment>
<dbReference type="OrthoDB" id="2756327at2759"/>
<accession>A0A2R6PYX3</accession>
<gene>
    <name evidence="3" type="ORF">PHLCEN_2v4207</name>
</gene>
<dbReference type="EMBL" id="MLYV02000426">
    <property type="protein sequence ID" value="PSR99050.1"/>
    <property type="molecule type" value="Genomic_DNA"/>
</dbReference>
<keyword evidence="4" id="KW-1185">Reference proteome</keyword>
<name>A0A2R6PYX3_9APHY</name>
<dbReference type="AlphaFoldDB" id="A0A2R6PYX3"/>
<dbReference type="STRING" id="98765.A0A2R6PYX3"/>